<dbReference type="Pfam" id="PF05154">
    <property type="entry name" value="TM2"/>
    <property type="match status" value="1"/>
</dbReference>
<dbReference type="AlphaFoldDB" id="A0A2A4I296"/>
<keyword evidence="4 5" id="KW-0472">Membrane</keyword>
<comment type="subcellular location">
    <subcellularLocation>
        <location evidence="1">Membrane</location>
        <topology evidence="1">Multi-pass membrane protein</topology>
    </subcellularLocation>
</comment>
<feature type="domain" description="TM2" evidence="6">
    <location>
        <begin position="78"/>
        <end position="132"/>
    </location>
</feature>
<evidence type="ECO:0000256" key="3">
    <source>
        <dbReference type="ARBA" id="ARBA00022989"/>
    </source>
</evidence>
<name>A0A2A4I296_9SPHN</name>
<dbReference type="InterPro" id="IPR007829">
    <property type="entry name" value="TM2"/>
</dbReference>
<dbReference type="RefSeq" id="WP_096609555.1">
    <property type="nucleotide sequence ID" value="NZ_NWVD01000001.1"/>
</dbReference>
<feature type="transmembrane region" description="Helical" evidence="5">
    <location>
        <begin position="107"/>
        <end position="129"/>
    </location>
</feature>
<dbReference type="Proteomes" id="UP000218784">
    <property type="component" value="Unassembled WGS sequence"/>
</dbReference>
<evidence type="ECO:0000256" key="4">
    <source>
        <dbReference type="ARBA" id="ARBA00023136"/>
    </source>
</evidence>
<evidence type="ECO:0000259" key="6">
    <source>
        <dbReference type="Pfam" id="PF05154"/>
    </source>
</evidence>
<evidence type="ECO:0000256" key="1">
    <source>
        <dbReference type="ARBA" id="ARBA00004141"/>
    </source>
</evidence>
<dbReference type="GO" id="GO:0016020">
    <property type="term" value="C:membrane"/>
    <property type="evidence" value="ECO:0007669"/>
    <property type="project" value="UniProtKB-SubCell"/>
</dbReference>
<comment type="caution">
    <text evidence="7">The sequence shown here is derived from an EMBL/GenBank/DDBJ whole genome shotgun (WGS) entry which is preliminary data.</text>
</comment>
<evidence type="ECO:0000313" key="7">
    <source>
        <dbReference type="EMBL" id="PCG10047.1"/>
    </source>
</evidence>
<evidence type="ECO:0000313" key="8">
    <source>
        <dbReference type="Proteomes" id="UP000218784"/>
    </source>
</evidence>
<proteinExistence type="predicted"/>
<reference evidence="7 8" key="1">
    <citation type="submission" date="2017-09" db="EMBL/GenBank/DDBJ databases">
        <title>Sphingomonas ginsenosidimutans KACC 14949, whole genome shotgun sequence.</title>
        <authorList>
            <person name="Feng G."/>
            <person name="Zhu H."/>
        </authorList>
    </citation>
    <scope>NUCLEOTIDE SEQUENCE [LARGE SCALE GENOMIC DNA]</scope>
    <source>
        <strain evidence="7 8">KACC 14949</strain>
    </source>
</reference>
<accession>A0A2A4I296</accession>
<evidence type="ECO:0000256" key="2">
    <source>
        <dbReference type="ARBA" id="ARBA00022692"/>
    </source>
</evidence>
<feature type="transmembrane region" description="Helical" evidence="5">
    <location>
        <begin position="82"/>
        <end position="101"/>
    </location>
</feature>
<keyword evidence="2 5" id="KW-0812">Transmembrane</keyword>
<gene>
    <name evidence="7" type="ORF">COA17_00825</name>
</gene>
<dbReference type="EMBL" id="NWVD01000001">
    <property type="protein sequence ID" value="PCG10047.1"/>
    <property type="molecule type" value="Genomic_DNA"/>
</dbReference>
<organism evidence="7 8">
    <name type="scientific">Sphingomonas ginsenosidimutans</name>
    <dbReference type="NCBI Taxonomy" id="862134"/>
    <lineage>
        <taxon>Bacteria</taxon>
        <taxon>Pseudomonadati</taxon>
        <taxon>Pseudomonadota</taxon>
        <taxon>Alphaproteobacteria</taxon>
        <taxon>Sphingomonadales</taxon>
        <taxon>Sphingomonadaceae</taxon>
        <taxon>Sphingomonas</taxon>
    </lineage>
</organism>
<protein>
    <recommendedName>
        <fullName evidence="6">TM2 domain-containing protein</fullName>
    </recommendedName>
</protein>
<keyword evidence="8" id="KW-1185">Reference proteome</keyword>
<keyword evidence="3 5" id="KW-1133">Transmembrane helix</keyword>
<sequence>MRGQVLGVDVRTGHGLLAGDDGRRYTFLPEDWAPAGEPAIGQTVDFETSDTRALNVFPLPAVPAPAVAPAPPALPVSDRNKYVAAVLAFFLGTLGIHRFYLGRNGSGVAMLLLSLSMLGLILTGPWALIDTIRYLMMSDQEFAARYARHPR</sequence>
<evidence type="ECO:0000256" key="5">
    <source>
        <dbReference type="SAM" id="Phobius"/>
    </source>
</evidence>